<evidence type="ECO:0000256" key="4">
    <source>
        <dbReference type="SAM" id="MobiDB-lite"/>
    </source>
</evidence>
<protein>
    <submittedName>
        <fullName evidence="5">Uncharacterized protein</fullName>
    </submittedName>
</protein>
<dbReference type="RefSeq" id="XP_043048475.1">
    <property type="nucleotide sequence ID" value="XM_043192180.1"/>
</dbReference>
<dbReference type="Gene3D" id="2.130.10.10">
    <property type="entry name" value="YVTN repeat-like/Quinoprotein amine dehydrogenase"/>
    <property type="match status" value="1"/>
</dbReference>
<keyword evidence="6" id="KW-1185">Reference proteome</keyword>
<dbReference type="InterPro" id="IPR015943">
    <property type="entry name" value="WD40/YVTN_repeat-like_dom_sf"/>
</dbReference>
<sequence>MSAVLLKGWKPVEGDNWTLKFEHFPESNTFAVSNSNGSIYGYSLNDLSTVPLYELKHESSVNGMMRVDSTTLVSCATDGVKVWDLRSGAKPTASFTNCKLSAFLLVAYNPHSHLVAGGTEKVSVDAEVHLWDIRKPGSDTFKSFIDSHNDDVTYLNYHPTQSQYLMSGSTDGYVNVYDLTQEDEEEALHQVINYASVHLCKFITENKISILSHVESLRFDNLFTSNYEDGEKPEPRDLGDVRDLWNRCEYVVDIYPGTGTGSGSGYIAFGANSVHSLTVVPFDPTSETIVMDQAVVFPNAHNEEVVRDVLVIPGTNTVLSCGEDASINLWEMPNKLPQMGKIAINDVKQLELAGSEDKDMEEPNDTKKEKRKHKSKHKHKEKKKSSRKDVKYKPY</sequence>
<dbReference type="PROSITE" id="PS00678">
    <property type="entry name" value="WD_REPEATS_1"/>
    <property type="match status" value="1"/>
</dbReference>
<feature type="repeat" description="WD" evidence="3">
    <location>
        <begin position="145"/>
        <end position="187"/>
    </location>
</feature>
<dbReference type="PANTHER" id="PTHR22889">
    <property type="entry name" value="WD REPEAT-CONTAINING PROTEIN 89"/>
    <property type="match status" value="1"/>
</dbReference>
<gene>
    <name evidence="5" type="ORF">KQ657_001382</name>
</gene>
<feature type="compositionally biased region" description="Basic residues" evidence="4">
    <location>
        <begin position="369"/>
        <end position="386"/>
    </location>
</feature>
<dbReference type="PROSITE" id="PS50082">
    <property type="entry name" value="WD_REPEATS_2"/>
    <property type="match status" value="1"/>
</dbReference>
<dbReference type="InterPro" id="IPR001680">
    <property type="entry name" value="WD40_rpt"/>
</dbReference>
<dbReference type="GeneID" id="66114756"/>
<keyword evidence="1 3" id="KW-0853">WD repeat</keyword>
<evidence type="ECO:0000313" key="5">
    <source>
        <dbReference type="EMBL" id="KAG7192925.1"/>
    </source>
</evidence>
<dbReference type="PROSITE" id="PS50294">
    <property type="entry name" value="WD_REPEATS_REGION"/>
    <property type="match status" value="1"/>
</dbReference>
<dbReference type="InterPro" id="IPR036322">
    <property type="entry name" value="WD40_repeat_dom_sf"/>
</dbReference>
<dbReference type="SMART" id="SM00320">
    <property type="entry name" value="WD40"/>
    <property type="match status" value="4"/>
</dbReference>
<accession>A0A9P8AH41</accession>
<feature type="region of interest" description="Disordered" evidence="4">
    <location>
        <begin position="353"/>
        <end position="395"/>
    </location>
</feature>
<keyword evidence="2" id="KW-0677">Repeat</keyword>
<dbReference type="PANTHER" id="PTHR22889:SF0">
    <property type="entry name" value="WD REPEAT-CONTAINING PROTEIN 89"/>
    <property type="match status" value="1"/>
</dbReference>
<comment type="caution">
    <text evidence="5">The sequence shown here is derived from an EMBL/GenBank/DDBJ whole genome shotgun (WGS) entry which is preliminary data.</text>
</comment>
<organism evidence="5 6">
    <name type="scientific">Scheffersomyces spartinae</name>
    <dbReference type="NCBI Taxonomy" id="45513"/>
    <lineage>
        <taxon>Eukaryota</taxon>
        <taxon>Fungi</taxon>
        <taxon>Dikarya</taxon>
        <taxon>Ascomycota</taxon>
        <taxon>Saccharomycotina</taxon>
        <taxon>Pichiomycetes</taxon>
        <taxon>Debaryomycetaceae</taxon>
        <taxon>Scheffersomyces</taxon>
    </lineage>
</organism>
<dbReference type="Proteomes" id="UP000790833">
    <property type="component" value="Unassembled WGS sequence"/>
</dbReference>
<evidence type="ECO:0000256" key="3">
    <source>
        <dbReference type="PROSITE-ProRule" id="PRU00221"/>
    </source>
</evidence>
<evidence type="ECO:0000256" key="2">
    <source>
        <dbReference type="ARBA" id="ARBA00022737"/>
    </source>
</evidence>
<reference evidence="5" key="1">
    <citation type="submission" date="2021-03" db="EMBL/GenBank/DDBJ databases">
        <authorList>
            <person name="Palmer J.M."/>
        </authorList>
    </citation>
    <scope>NUCLEOTIDE SEQUENCE</scope>
    <source>
        <strain evidence="5">ARV_011</strain>
    </source>
</reference>
<dbReference type="SUPFAM" id="SSF50978">
    <property type="entry name" value="WD40 repeat-like"/>
    <property type="match status" value="1"/>
</dbReference>
<evidence type="ECO:0000256" key="1">
    <source>
        <dbReference type="ARBA" id="ARBA00022574"/>
    </source>
</evidence>
<dbReference type="AlphaFoldDB" id="A0A9P8AH41"/>
<name>A0A9P8AH41_9ASCO</name>
<dbReference type="EMBL" id="JAHMUF010000015">
    <property type="protein sequence ID" value="KAG7192925.1"/>
    <property type="molecule type" value="Genomic_DNA"/>
</dbReference>
<evidence type="ECO:0000313" key="6">
    <source>
        <dbReference type="Proteomes" id="UP000790833"/>
    </source>
</evidence>
<dbReference type="OrthoDB" id="25131at2759"/>
<dbReference type="Pfam" id="PF00400">
    <property type="entry name" value="WD40"/>
    <property type="match status" value="2"/>
</dbReference>
<proteinExistence type="predicted"/>
<dbReference type="InterPro" id="IPR019775">
    <property type="entry name" value="WD40_repeat_CS"/>
</dbReference>
<dbReference type="InterPro" id="IPR039328">
    <property type="entry name" value="WDR89"/>
</dbReference>